<feature type="region of interest" description="Disordered" evidence="1">
    <location>
        <begin position="195"/>
        <end position="246"/>
    </location>
</feature>
<feature type="region of interest" description="Disordered" evidence="1">
    <location>
        <begin position="1"/>
        <end position="26"/>
    </location>
</feature>
<sequence length="246" mass="28274">MTSQPSKSQTYHKVGTGSQQPHDRPVRKRYIVDTWSHPMSCVCKACTCHLHQCPAYPKFPPEEPVRTVVPFDKGKMNEISTMKSHFNRKPIHPPPRPPSPPQRWPVDKITTYHDHYPEKPLPAPPKPWPPMPLRTPFIEDTTYHYFFKKPPACPMTKRSVEMGRDGHLFVVDDPPGRWQDRTVPAKDRFLYKPQITKSPGTTTAQDEGKKSAPVSMMKSDFNLKPIHPISIRTPPPTQVEKSITFR</sequence>
<name>A0ABD3I5H3_9MARC</name>
<gene>
    <name evidence="2" type="ORF">R1sor_011557</name>
</gene>
<organism evidence="2 3">
    <name type="scientific">Riccia sorocarpa</name>
    <dbReference type="NCBI Taxonomy" id="122646"/>
    <lineage>
        <taxon>Eukaryota</taxon>
        <taxon>Viridiplantae</taxon>
        <taxon>Streptophyta</taxon>
        <taxon>Embryophyta</taxon>
        <taxon>Marchantiophyta</taxon>
        <taxon>Marchantiopsida</taxon>
        <taxon>Marchantiidae</taxon>
        <taxon>Marchantiales</taxon>
        <taxon>Ricciaceae</taxon>
        <taxon>Riccia</taxon>
    </lineage>
</organism>
<dbReference type="Proteomes" id="UP001633002">
    <property type="component" value="Unassembled WGS sequence"/>
</dbReference>
<accession>A0ABD3I5H3</accession>
<reference evidence="2 3" key="1">
    <citation type="submission" date="2024-09" db="EMBL/GenBank/DDBJ databases">
        <title>Chromosome-scale assembly of Riccia sorocarpa.</title>
        <authorList>
            <person name="Paukszto L."/>
        </authorList>
    </citation>
    <scope>NUCLEOTIDE SEQUENCE [LARGE SCALE GENOMIC DNA]</scope>
    <source>
        <strain evidence="2">LP-2024</strain>
        <tissue evidence="2">Aerial parts of the thallus</tissue>
    </source>
</reference>
<dbReference type="EMBL" id="JBJQOH010000002">
    <property type="protein sequence ID" value="KAL3697481.1"/>
    <property type="molecule type" value="Genomic_DNA"/>
</dbReference>
<dbReference type="AlphaFoldDB" id="A0ABD3I5H3"/>
<feature type="compositionally biased region" description="Polar residues" evidence="1">
    <location>
        <begin position="195"/>
        <end position="205"/>
    </location>
</feature>
<evidence type="ECO:0000313" key="2">
    <source>
        <dbReference type="EMBL" id="KAL3697481.1"/>
    </source>
</evidence>
<evidence type="ECO:0000313" key="3">
    <source>
        <dbReference type="Proteomes" id="UP001633002"/>
    </source>
</evidence>
<keyword evidence="3" id="KW-1185">Reference proteome</keyword>
<proteinExistence type="predicted"/>
<feature type="compositionally biased region" description="Polar residues" evidence="1">
    <location>
        <begin position="1"/>
        <end position="20"/>
    </location>
</feature>
<evidence type="ECO:0000256" key="1">
    <source>
        <dbReference type="SAM" id="MobiDB-lite"/>
    </source>
</evidence>
<comment type="caution">
    <text evidence="2">The sequence shown here is derived from an EMBL/GenBank/DDBJ whole genome shotgun (WGS) entry which is preliminary data.</text>
</comment>
<protein>
    <submittedName>
        <fullName evidence="2">Uncharacterized protein</fullName>
    </submittedName>
</protein>